<reference evidence="4" key="1">
    <citation type="submission" date="2016-01" db="EMBL/GenBank/DDBJ databases">
        <title>Reference transcriptome for the parasite Schistocephalus solidus: insights into the molecular evolution of parasitism.</title>
        <authorList>
            <person name="Hebert F.O."/>
            <person name="Grambauer S."/>
            <person name="Barber I."/>
            <person name="Landry C.R."/>
            <person name="Aubin-Horth N."/>
        </authorList>
    </citation>
    <scope>NUCLEOTIDE SEQUENCE</scope>
</reference>
<dbReference type="Gene3D" id="2.60.40.150">
    <property type="entry name" value="C2 domain"/>
    <property type="match status" value="2"/>
</dbReference>
<dbReference type="GO" id="GO:0017156">
    <property type="term" value="P:calcium-ion regulated exocytosis"/>
    <property type="evidence" value="ECO:0007669"/>
    <property type="project" value="TreeGrafter"/>
</dbReference>
<dbReference type="InterPro" id="IPR035892">
    <property type="entry name" value="C2_domain_sf"/>
</dbReference>
<evidence type="ECO:0000256" key="2">
    <source>
        <dbReference type="SAM" id="MobiDB-lite"/>
    </source>
</evidence>
<evidence type="ECO:0000259" key="3">
    <source>
        <dbReference type="PROSITE" id="PS50004"/>
    </source>
</evidence>
<dbReference type="PANTHER" id="PTHR10024">
    <property type="entry name" value="SYNAPTOTAGMIN"/>
    <property type="match status" value="1"/>
</dbReference>
<dbReference type="AlphaFoldDB" id="A0A0X3PLI2"/>
<name>A0A0X3PLI2_SCHSO</name>
<dbReference type="InterPro" id="IPR000008">
    <property type="entry name" value="C2_dom"/>
</dbReference>
<accession>A0A0X3PLI2</accession>
<feature type="region of interest" description="Disordered" evidence="2">
    <location>
        <begin position="263"/>
        <end position="296"/>
    </location>
</feature>
<feature type="compositionally biased region" description="Acidic residues" evidence="2">
    <location>
        <begin position="400"/>
        <end position="409"/>
    </location>
</feature>
<feature type="region of interest" description="Disordered" evidence="2">
    <location>
        <begin position="1"/>
        <end position="31"/>
    </location>
</feature>
<keyword evidence="1" id="KW-0175">Coiled coil</keyword>
<dbReference type="PROSITE" id="PS50004">
    <property type="entry name" value="C2"/>
    <property type="match status" value="1"/>
</dbReference>
<dbReference type="EMBL" id="GEEE01015109">
    <property type="protein sequence ID" value="JAP48116.1"/>
    <property type="molecule type" value="Transcribed_RNA"/>
</dbReference>
<feature type="compositionally biased region" description="Basic and acidic residues" evidence="2">
    <location>
        <begin position="14"/>
        <end position="31"/>
    </location>
</feature>
<dbReference type="GO" id="GO:0000149">
    <property type="term" value="F:SNARE binding"/>
    <property type="evidence" value="ECO:0007669"/>
    <property type="project" value="TreeGrafter"/>
</dbReference>
<dbReference type="GO" id="GO:0030276">
    <property type="term" value="F:clathrin binding"/>
    <property type="evidence" value="ECO:0007669"/>
    <property type="project" value="TreeGrafter"/>
</dbReference>
<organism evidence="4">
    <name type="scientific">Schistocephalus solidus</name>
    <name type="common">Tapeworm</name>
    <dbReference type="NCBI Taxonomy" id="70667"/>
    <lineage>
        <taxon>Eukaryota</taxon>
        <taxon>Metazoa</taxon>
        <taxon>Spiralia</taxon>
        <taxon>Lophotrochozoa</taxon>
        <taxon>Platyhelminthes</taxon>
        <taxon>Cestoda</taxon>
        <taxon>Eucestoda</taxon>
        <taxon>Diphyllobothriidea</taxon>
        <taxon>Diphyllobothriidae</taxon>
        <taxon>Schistocephalus</taxon>
    </lineage>
</organism>
<dbReference type="Pfam" id="PF00168">
    <property type="entry name" value="C2"/>
    <property type="match status" value="2"/>
</dbReference>
<dbReference type="SMART" id="SM00239">
    <property type="entry name" value="C2"/>
    <property type="match status" value="2"/>
</dbReference>
<gene>
    <name evidence="4" type="ORF">TR146223</name>
</gene>
<feature type="coiled-coil region" evidence="1">
    <location>
        <begin position="52"/>
        <end position="79"/>
    </location>
</feature>
<evidence type="ECO:0000256" key="1">
    <source>
        <dbReference type="SAM" id="Coils"/>
    </source>
</evidence>
<evidence type="ECO:0000313" key="4">
    <source>
        <dbReference type="EMBL" id="JAP48116.1"/>
    </source>
</evidence>
<dbReference type="GO" id="GO:0005886">
    <property type="term" value="C:plasma membrane"/>
    <property type="evidence" value="ECO:0007669"/>
    <property type="project" value="TreeGrafter"/>
</dbReference>
<dbReference type="GO" id="GO:0001786">
    <property type="term" value="F:phosphatidylserine binding"/>
    <property type="evidence" value="ECO:0007669"/>
    <property type="project" value="TreeGrafter"/>
</dbReference>
<dbReference type="GO" id="GO:0005544">
    <property type="term" value="F:calcium-dependent phospholipid binding"/>
    <property type="evidence" value="ECO:0007669"/>
    <property type="project" value="TreeGrafter"/>
</dbReference>
<dbReference type="GO" id="GO:0070382">
    <property type="term" value="C:exocytic vesicle"/>
    <property type="evidence" value="ECO:0007669"/>
    <property type="project" value="TreeGrafter"/>
</dbReference>
<dbReference type="GO" id="GO:0005509">
    <property type="term" value="F:calcium ion binding"/>
    <property type="evidence" value="ECO:0007669"/>
    <property type="project" value="TreeGrafter"/>
</dbReference>
<dbReference type="SUPFAM" id="SSF49562">
    <property type="entry name" value="C2 domain (Calcium/lipid-binding domain, CaLB)"/>
    <property type="match status" value="2"/>
</dbReference>
<sequence length="588" mass="67257">MLKKLRLGQTKVAHPPDENHEPKTETEKKADYQDVPIGVVIPPQLLEARMEELKRKETYEALKAKVEQMEAEARLREQLLAIAAKHPPGILRDRGRNDDLGRLNFKLLYDVHRESLKVTLVEACNLSPLDNREPTINARCNVQLKSSKDPDVIIDPRPKYRLIPGTEGNAGGHGGGSNLPGEFKHAKTETVGAASSTVIWSTHHPVWNETFYFDEISNSRLKTYVLTFTMHDHQKSLSATRKPEVRLGEVRFPLMRIYKRIAAPKKTQAPGKQDDNTVTGNGGGEEPTTQKADDTYENVPVVELPTEKRVISQEYLEEWVTTGQMALGEEGATPDEMEELESICNSEAVREELMDPDLMDSVSVREQQIAATSLKMQFARIKELVKMEPEEVTLQAPPSESDESEEAVPEAERPYLIRRIEGWQYINRIPGERFLYGEMEIGLMYSPERMKFTIEICKGIDIANEQGDTLTIWAVLQKKRRIYKKFQPNVSDLANQFGVSGTIKEKQSKARFTTVRQGTHNPVWDEKFEYELSPNDMSSVYVDVEIHEQSRKLCAFRFCRNTAYRASRHWKAMMERPNSFIFMNYKIQ</sequence>
<proteinExistence type="predicted"/>
<protein>
    <submittedName>
        <fullName evidence="4">C2 domain</fullName>
    </submittedName>
</protein>
<feature type="domain" description="C2" evidence="3">
    <location>
        <begin position="99"/>
        <end position="267"/>
    </location>
</feature>
<feature type="region of interest" description="Disordered" evidence="2">
    <location>
        <begin position="390"/>
        <end position="411"/>
    </location>
</feature>